<dbReference type="Gene3D" id="3.40.50.150">
    <property type="entry name" value="Vaccinia Virus protein VP39"/>
    <property type="match status" value="1"/>
</dbReference>
<gene>
    <name evidence="1" type="ORF">ACFSAU_09580</name>
</gene>
<dbReference type="GO" id="GO:0032259">
    <property type="term" value="P:methylation"/>
    <property type="evidence" value="ECO:0007669"/>
    <property type="project" value="UniProtKB-KW"/>
</dbReference>
<dbReference type="GO" id="GO:0008168">
    <property type="term" value="F:methyltransferase activity"/>
    <property type="evidence" value="ECO:0007669"/>
    <property type="project" value="UniProtKB-KW"/>
</dbReference>
<evidence type="ECO:0000313" key="2">
    <source>
        <dbReference type="Proteomes" id="UP001597139"/>
    </source>
</evidence>
<dbReference type="EMBL" id="JBHUCZ010000009">
    <property type="protein sequence ID" value="MFD1567744.1"/>
    <property type="molecule type" value="Genomic_DNA"/>
</dbReference>
<dbReference type="InterPro" id="IPR029063">
    <property type="entry name" value="SAM-dependent_MTases_sf"/>
</dbReference>
<organism evidence="1 2">
    <name type="scientific">Halolamina litorea</name>
    <dbReference type="NCBI Taxonomy" id="1515593"/>
    <lineage>
        <taxon>Archaea</taxon>
        <taxon>Methanobacteriati</taxon>
        <taxon>Methanobacteriota</taxon>
        <taxon>Stenosarchaea group</taxon>
        <taxon>Halobacteria</taxon>
        <taxon>Halobacteriales</taxon>
        <taxon>Haloferacaceae</taxon>
    </lineage>
</organism>
<dbReference type="RefSeq" id="WP_267647091.1">
    <property type="nucleotide sequence ID" value="NZ_JANHGR010000001.1"/>
</dbReference>
<reference evidence="1 2" key="1">
    <citation type="journal article" date="2019" name="Int. J. Syst. Evol. Microbiol.">
        <title>The Global Catalogue of Microorganisms (GCM) 10K type strain sequencing project: providing services to taxonomists for standard genome sequencing and annotation.</title>
        <authorList>
            <consortium name="The Broad Institute Genomics Platform"/>
            <consortium name="The Broad Institute Genome Sequencing Center for Infectious Disease"/>
            <person name="Wu L."/>
            <person name="Ma J."/>
        </authorList>
    </citation>
    <scope>NUCLEOTIDE SEQUENCE [LARGE SCALE GENOMIC DNA]</scope>
    <source>
        <strain evidence="1 2">CGMCC 1.12859</strain>
    </source>
</reference>
<dbReference type="Proteomes" id="UP001597139">
    <property type="component" value="Unassembled WGS sequence"/>
</dbReference>
<proteinExistence type="predicted"/>
<keyword evidence="1" id="KW-0489">Methyltransferase</keyword>
<dbReference type="Pfam" id="PF13489">
    <property type="entry name" value="Methyltransf_23"/>
    <property type="match status" value="1"/>
</dbReference>
<comment type="caution">
    <text evidence="1">The sequence shown here is derived from an EMBL/GenBank/DDBJ whole genome shotgun (WGS) entry which is preliminary data.</text>
</comment>
<evidence type="ECO:0000313" key="1">
    <source>
        <dbReference type="EMBL" id="MFD1567744.1"/>
    </source>
</evidence>
<keyword evidence="2" id="KW-1185">Reference proteome</keyword>
<dbReference type="AlphaFoldDB" id="A0ABD6BT44"/>
<protein>
    <submittedName>
        <fullName evidence="1">Class I SAM-dependent methyltransferase</fullName>
    </submittedName>
</protein>
<dbReference type="CDD" id="cd02440">
    <property type="entry name" value="AdoMet_MTases"/>
    <property type="match status" value="1"/>
</dbReference>
<dbReference type="Gene3D" id="2.20.130.10">
    <property type="entry name" value="CAC2371-like domains"/>
    <property type="match status" value="1"/>
</dbReference>
<name>A0ABD6BT44_9EURY</name>
<dbReference type="SUPFAM" id="SSF53335">
    <property type="entry name" value="S-adenosyl-L-methionine-dependent methyltransferases"/>
    <property type="match status" value="1"/>
</dbReference>
<sequence>MPVPAAPTFADACERVLRDPDGEHSLYTTLAPVFDRLTDEERVAGDFEAVQAFAPESGDALELGCGVGALLAHLTDRYDRTLGIDSHHELLRFTAHRAPAAEVAVGDPLDPPTAASFDAVVAMAGPASPPVVEDPTALIETGADRLADGGTLLFRAVTDGGAVRDAVESVGVLTGSGYRLERSVTDFPAEDGIDLRMGYRATDVGESESATTSETIHVPVHDRESLRDAAENAGLENVRLLDAGGTTLLVARN</sequence>
<accession>A0ABD6BT44</accession>
<keyword evidence="1" id="KW-0808">Transferase</keyword>